<comment type="similarity">
    <text evidence="1">Belongs to the glycosyl hydrolase 13 family.</text>
</comment>
<gene>
    <name evidence="4" type="ORF">U6N30_22335</name>
</gene>
<feature type="domain" description="Glycoside hydrolase family 13 N-terminal" evidence="3">
    <location>
        <begin position="24"/>
        <end position="109"/>
    </location>
</feature>
<evidence type="ECO:0000313" key="4">
    <source>
        <dbReference type="EMBL" id="WRL62661.1"/>
    </source>
</evidence>
<dbReference type="RefSeq" id="WP_324274013.1">
    <property type="nucleotide sequence ID" value="NZ_CP141261.1"/>
</dbReference>
<evidence type="ECO:0000256" key="1">
    <source>
        <dbReference type="ARBA" id="ARBA00008061"/>
    </source>
</evidence>
<evidence type="ECO:0000259" key="3">
    <source>
        <dbReference type="Pfam" id="PF02922"/>
    </source>
</evidence>
<dbReference type="PANTHER" id="PTHR43002">
    <property type="entry name" value="GLYCOGEN DEBRANCHING ENZYME"/>
    <property type="match status" value="1"/>
</dbReference>
<feature type="region of interest" description="Disordered" evidence="2">
    <location>
        <begin position="186"/>
        <end position="215"/>
    </location>
</feature>
<dbReference type="InterPro" id="IPR004193">
    <property type="entry name" value="Glyco_hydro_13_N"/>
</dbReference>
<keyword evidence="5" id="KW-1185">Reference proteome</keyword>
<feature type="compositionally biased region" description="Low complexity" evidence="2">
    <location>
        <begin position="187"/>
        <end position="215"/>
    </location>
</feature>
<organism evidence="4 5">
    <name type="scientific">Blastococcus brunescens</name>
    <dbReference type="NCBI Taxonomy" id="1564165"/>
    <lineage>
        <taxon>Bacteria</taxon>
        <taxon>Bacillati</taxon>
        <taxon>Actinomycetota</taxon>
        <taxon>Actinomycetes</taxon>
        <taxon>Geodermatophilales</taxon>
        <taxon>Geodermatophilaceae</taxon>
        <taxon>Blastococcus</taxon>
    </lineage>
</organism>
<evidence type="ECO:0000256" key="2">
    <source>
        <dbReference type="SAM" id="MobiDB-lite"/>
    </source>
</evidence>
<dbReference type="SUPFAM" id="SSF81296">
    <property type="entry name" value="E set domains"/>
    <property type="match status" value="1"/>
</dbReference>
<dbReference type="Gene3D" id="2.60.40.10">
    <property type="entry name" value="Immunoglobulins"/>
    <property type="match status" value="1"/>
</dbReference>
<name>A0ABZ1AXL6_9ACTN</name>
<dbReference type="InterPro" id="IPR013783">
    <property type="entry name" value="Ig-like_fold"/>
</dbReference>
<dbReference type="Proteomes" id="UP001324287">
    <property type="component" value="Chromosome"/>
</dbReference>
<evidence type="ECO:0000313" key="5">
    <source>
        <dbReference type="Proteomes" id="UP001324287"/>
    </source>
</evidence>
<reference evidence="4 5" key="1">
    <citation type="submission" date="2023-12" db="EMBL/GenBank/DDBJ databases">
        <title>Blastococcus brunescens sp. nov., an actonobacterium isolated from sandstone collected in sahara desert.</title>
        <authorList>
            <person name="Gtari M."/>
            <person name="Ghodhbane F."/>
        </authorList>
    </citation>
    <scope>NUCLEOTIDE SEQUENCE [LARGE SCALE GENOMIC DNA]</scope>
    <source>
        <strain evidence="4 5">BMG 8361</strain>
    </source>
</reference>
<dbReference type="InterPro" id="IPR044505">
    <property type="entry name" value="GlgX_Isoamylase_N_E_set"/>
</dbReference>
<proteinExistence type="inferred from homology"/>
<feature type="region of interest" description="Disordered" evidence="2">
    <location>
        <begin position="1"/>
        <end position="25"/>
    </location>
</feature>
<sequence>MSGPGTDRTGADRGREVLPGSPAPLGAVWDGTGTNFALWSAGAQAVDLCLFDADGTEHRHRLEETTHQVWHGRVPGVGPGQRYGYRVHGPYDPAAGLRHNPAKLLLDPYTRAVDGDLSLDAALFGYPEDVVDSTARDDRDSAPYVPRGVVVHDPFPWDGDRPLRTPWSDTVIYELHVKGRRRPIPTCPRTCAAPTQGSPTRRSSSTCSPSGCRPSSCSRCTTSSASRTCSGGG</sequence>
<accession>A0ABZ1AXL6</accession>
<dbReference type="CDD" id="cd02856">
    <property type="entry name" value="E_set_GDE_Isoamylase_N"/>
    <property type="match status" value="1"/>
</dbReference>
<dbReference type="Pfam" id="PF02922">
    <property type="entry name" value="CBM_48"/>
    <property type="match status" value="1"/>
</dbReference>
<protein>
    <recommendedName>
        <fullName evidence="3">Glycoside hydrolase family 13 N-terminal domain-containing protein</fullName>
    </recommendedName>
</protein>
<dbReference type="EMBL" id="CP141261">
    <property type="protein sequence ID" value="WRL62661.1"/>
    <property type="molecule type" value="Genomic_DNA"/>
</dbReference>
<dbReference type="InterPro" id="IPR014756">
    <property type="entry name" value="Ig_E-set"/>
</dbReference>